<accession>A0AAJ0GI91</accession>
<protein>
    <submittedName>
        <fullName evidence="2">Uncharacterized protein</fullName>
    </submittedName>
</protein>
<reference evidence="2" key="1">
    <citation type="submission" date="2023-04" db="EMBL/GenBank/DDBJ databases">
        <title>Black Yeasts Isolated from many extreme environments.</title>
        <authorList>
            <person name="Coleine C."/>
            <person name="Stajich J.E."/>
            <person name="Selbmann L."/>
        </authorList>
    </citation>
    <scope>NUCLEOTIDE SEQUENCE</scope>
    <source>
        <strain evidence="2">CCFEE 5312</strain>
    </source>
</reference>
<organism evidence="2 3">
    <name type="scientific">Extremus antarcticus</name>
    <dbReference type="NCBI Taxonomy" id="702011"/>
    <lineage>
        <taxon>Eukaryota</taxon>
        <taxon>Fungi</taxon>
        <taxon>Dikarya</taxon>
        <taxon>Ascomycota</taxon>
        <taxon>Pezizomycotina</taxon>
        <taxon>Dothideomycetes</taxon>
        <taxon>Dothideomycetidae</taxon>
        <taxon>Mycosphaerellales</taxon>
        <taxon>Extremaceae</taxon>
        <taxon>Extremus</taxon>
    </lineage>
</organism>
<dbReference type="EMBL" id="JAWDJX010000002">
    <property type="protein sequence ID" value="KAK3058066.1"/>
    <property type="molecule type" value="Genomic_DNA"/>
</dbReference>
<sequence>MIMSQHHHIHRAATTTGTLHRIALRQCLRLRRVDESAQHPTTPHRTPGITYLNHNALDSHPPDDPPCPPHARNNTPNTHATDRDIITILVERTQNTADLLQHAPVPILDMPDTASIISPQRVSKPQSRWLKKDTDSDKAANKRDEGAEFGEEIMRWMQEREAEGWEARMMVGQSQTDNTFRVSLDLPSAAKCQRTQPMAEFRPKLCRWLAATTLLLRARRRYGVADLGLLLTEGGVIKMRGTRSKVGFDPQSEEVEN</sequence>
<evidence type="ECO:0000256" key="1">
    <source>
        <dbReference type="SAM" id="MobiDB-lite"/>
    </source>
</evidence>
<keyword evidence="3" id="KW-1185">Reference proteome</keyword>
<evidence type="ECO:0000313" key="2">
    <source>
        <dbReference type="EMBL" id="KAK3058066.1"/>
    </source>
</evidence>
<feature type="compositionally biased region" description="Polar residues" evidence="1">
    <location>
        <begin position="117"/>
        <end position="126"/>
    </location>
</feature>
<evidence type="ECO:0000313" key="3">
    <source>
        <dbReference type="Proteomes" id="UP001271007"/>
    </source>
</evidence>
<feature type="region of interest" description="Disordered" evidence="1">
    <location>
        <begin position="117"/>
        <end position="145"/>
    </location>
</feature>
<dbReference type="AlphaFoldDB" id="A0AAJ0GI91"/>
<gene>
    <name evidence="2" type="ORF">LTR09_001143</name>
</gene>
<feature type="region of interest" description="Disordered" evidence="1">
    <location>
        <begin position="55"/>
        <end position="81"/>
    </location>
</feature>
<comment type="caution">
    <text evidence="2">The sequence shown here is derived from an EMBL/GenBank/DDBJ whole genome shotgun (WGS) entry which is preliminary data.</text>
</comment>
<name>A0AAJ0GI91_9PEZI</name>
<proteinExistence type="predicted"/>
<feature type="compositionally biased region" description="Basic and acidic residues" evidence="1">
    <location>
        <begin position="130"/>
        <end position="145"/>
    </location>
</feature>
<dbReference type="Proteomes" id="UP001271007">
    <property type="component" value="Unassembled WGS sequence"/>
</dbReference>